<gene>
    <name evidence="1" type="ORF">Tci_881487</name>
</gene>
<evidence type="ECO:0000313" key="1">
    <source>
        <dbReference type="EMBL" id="GFD09518.1"/>
    </source>
</evidence>
<reference evidence="1" key="1">
    <citation type="journal article" date="2019" name="Sci. Rep.">
        <title>Draft genome of Tanacetum cinerariifolium, the natural source of mosquito coil.</title>
        <authorList>
            <person name="Yamashiro T."/>
            <person name="Shiraishi A."/>
            <person name="Satake H."/>
            <person name="Nakayama K."/>
        </authorList>
    </citation>
    <scope>NUCLEOTIDE SEQUENCE</scope>
</reference>
<name>A0A699TK54_TANCI</name>
<proteinExistence type="predicted"/>
<dbReference type="AlphaFoldDB" id="A0A699TK54"/>
<protein>
    <submittedName>
        <fullName evidence="1">Uncharacterized protein</fullName>
    </submittedName>
</protein>
<comment type="caution">
    <text evidence="1">The sequence shown here is derived from an EMBL/GenBank/DDBJ whole genome shotgun (WGS) entry which is preliminary data.</text>
</comment>
<dbReference type="EMBL" id="BKCJ011246020">
    <property type="protein sequence ID" value="GFD09518.1"/>
    <property type="molecule type" value="Genomic_DNA"/>
</dbReference>
<organism evidence="1">
    <name type="scientific">Tanacetum cinerariifolium</name>
    <name type="common">Dalmatian daisy</name>
    <name type="synonym">Chrysanthemum cinerariifolium</name>
    <dbReference type="NCBI Taxonomy" id="118510"/>
    <lineage>
        <taxon>Eukaryota</taxon>
        <taxon>Viridiplantae</taxon>
        <taxon>Streptophyta</taxon>
        <taxon>Embryophyta</taxon>
        <taxon>Tracheophyta</taxon>
        <taxon>Spermatophyta</taxon>
        <taxon>Magnoliopsida</taxon>
        <taxon>eudicotyledons</taxon>
        <taxon>Gunneridae</taxon>
        <taxon>Pentapetalae</taxon>
        <taxon>asterids</taxon>
        <taxon>campanulids</taxon>
        <taxon>Asterales</taxon>
        <taxon>Asteraceae</taxon>
        <taxon>Asteroideae</taxon>
        <taxon>Anthemideae</taxon>
        <taxon>Anthemidinae</taxon>
        <taxon>Tanacetum</taxon>
    </lineage>
</organism>
<feature type="non-terminal residue" evidence="1">
    <location>
        <position position="36"/>
    </location>
</feature>
<sequence>MWVHKSSITHGGAGTLGAKRARECPLAAAVDGPPTS</sequence>
<accession>A0A699TK54</accession>